<dbReference type="SUPFAM" id="SSF46785">
    <property type="entry name" value="Winged helix' DNA-binding domain"/>
    <property type="match status" value="1"/>
</dbReference>
<feature type="domain" description="HTH lysR-type" evidence="5">
    <location>
        <begin position="1"/>
        <end position="58"/>
    </location>
</feature>
<dbReference type="RefSeq" id="WP_129152121.1">
    <property type="nucleotide sequence ID" value="NZ_JBHSDO010000017.1"/>
</dbReference>
<dbReference type="SUPFAM" id="SSF53850">
    <property type="entry name" value="Periplasmic binding protein-like II"/>
    <property type="match status" value="1"/>
</dbReference>
<dbReference type="GO" id="GO:0005829">
    <property type="term" value="C:cytosol"/>
    <property type="evidence" value="ECO:0007669"/>
    <property type="project" value="TreeGrafter"/>
</dbReference>
<dbReference type="InterPro" id="IPR000847">
    <property type="entry name" value="LysR_HTH_N"/>
</dbReference>
<dbReference type="AlphaFoldDB" id="A0A4V1MRR3"/>
<keyword evidence="3" id="KW-0238">DNA-binding</keyword>
<dbReference type="Gene3D" id="1.10.10.10">
    <property type="entry name" value="Winged helix-like DNA-binding domain superfamily/Winged helix DNA-binding domain"/>
    <property type="match status" value="1"/>
</dbReference>
<dbReference type="FunFam" id="1.10.10.10:FF:000001">
    <property type="entry name" value="LysR family transcriptional regulator"/>
    <property type="match status" value="1"/>
</dbReference>
<dbReference type="Pfam" id="PF03466">
    <property type="entry name" value="LysR_substrate"/>
    <property type="match status" value="1"/>
</dbReference>
<evidence type="ECO:0000313" key="7">
    <source>
        <dbReference type="Proteomes" id="UP000290849"/>
    </source>
</evidence>
<reference evidence="6 7" key="1">
    <citation type="journal article" date="2017" name="Int. J. Syst. Evol. Microbiol.">
        <title>Achromobacter aloeverae sp. nov., isolated from the root of Aloe vera (L.) Burm.f.</title>
        <authorList>
            <person name="Kuncharoen N."/>
            <person name="Muramatsu Y."/>
            <person name="Shibata C."/>
            <person name="Kamakura Y."/>
            <person name="Nakagawa Y."/>
            <person name="Tanasupawat S."/>
        </authorList>
    </citation>
    <scope>NUCLEOTIDE SEQUENCE [LARGE SCALE GENOMIC DNA]</scope>
    <source>
        <strain evidence="6 7">AVA-1</strain>
    </source>
</reference>
<dbReference type="PANTHER" id="PTHR30419">
    <property type="entry name" value="HTH-TYPE TRANSCRIPTIONAL REGULATOR YBHD"/>
    <property type="match status" value="1"/>
</dbReference>
<dbReference type="InterPro" id="IPR050950">
    <property type="entry name" value="HTH-type_LysR_regulators"/>
</dbReference>
<dbReference type="CDD" id="cd05466">
    <property type="entry name" value="PBP2_LTTR_substrate"/>
    <property type="match status" value="1"/>
</dbReference>
<evidence type="ECO:0000313" key="6">
    <source>
        <dbReference type="EMBL" id="RXN85951.1"/>
    </source>
</evidence>
<keyword evidence="2" id="KW-0805">Transcription regulation</keyword>
<comment type="caution">
    <text evidence="6">The sequence shown here is derived from an EMBL/GenBank/DDBJ whole genome shotgun (WGS) entry which is preliminary data.</text>
</comment>
<gene>
    <name evidence="6" type="ORF">C7R54_19490</name>
</gene>
<dbReference type="EMBL" id="PYAL01000006">
    <property type="protein sequence ID" value="RXN85951.1"/>
    <property type="molecule type" value="Genomic_DNA"/>
</dbReference>
<evidence type="ECO:0000256" key="4">
    <source>
        <dbReference type="ARBA" id="ARBA00023163"/>
    </source>
</evidence>
<dbReference type="GO" id="GO:0003677">
    <property type="term" value="F:DNA binding"/>
    <property type="evidence" value="ECO:0007669"/>
    <property type="project" value="UniProtKB-KW"/>
</dbReference>
<evidence type="ECO:0000256" key="2">
    <source>
        <dbReference type="ARBA" id="ARBA00023015"/>
    </source>
</evidence>
<keyword evidence="7" id="KW-1185">Reference proteome</keyword>
<name>A0A4V1MRR3_9BURK</name>
<comment type="similarity">
    <text evidence="1">Belongs to the LysR transcriptional regulatory family.</text>
</comment>
<dbReference type="PROSITE" id="PS50931">
    <property type="entry name" value="HTH_LYSR"/>
    <property type="match status" value="1"/>
</dbReference>
<dbReference type="InterPro" id="IPR036388">
    <property type="entry name" value="WH-like_DNA-bd_sf"/>
</dbReference>
<proteinExistence type="inferred from homology"/>
<keyword evidence="4" id="KW-0804">Transcription</keyword>
<dbReference type="InterPro" id="IPR036390">
    <property type="entry name" value="WH_DNA-bd_sf"/>
</dbReference>
<evidence type="ECO:0000259" key="5">
    <source>
        <dbReference type="PROSITE" id="PS50931"/>
    </source>
</evidence>
<dbReference type="Pfam" id="PF00126">
    <property type="entry name" value="HTH_1"/>
    <property type="match status" value="1"/>
</dbReference>
<dbReference type="GO" id="GO:0003700">
    <property type="term" value="F:DNA-binding transcription factor activity"/>
    <property type="evidence" value="ECO:0007669"/>
    <property type="project" value="InterPro"/>
</dbReference>
<dbReference type="Proteomes" id="UP000290849">
    <property type="component" value="Unassembled WGS sequence"/>
</dbReference>
<organism evidence="6 7">
    <name type="scientific">Achromobacter aloeverae</name>
    <dbReference type="NCBI Taxonomy" id="1750518"/>
    <lineage>
        <taxon>Bacteria</taxon>
        <taxon>Pseudomonadati</taxon>
        <taxon>Pseudomonadota</taxon>
        <taxon>Betaproteobacteria</taxon>
        <taxon>Burkholderiales</taxon>
        <taxon>Alcaligenaceae</taxon>
        <taxon>Achromobacter</taxon>
    </lineage>
</organism>
<dbReference type="OrthoDB" id="8587114at2"/>
<evidence type="ECO:0000256" key="3">
    <source>
        <dbReference type="ARBA" id="ARBA00023125"/>
    </source>
</evidence>
<sequence>MDLVQLRYFTRVAQLKSFSKASAALHIAQPALTRQVLLLEEELGVQLLVRHSRGAEPTAAGLQLLEGAEAIFQLVHDVTAKVSALNATVEGTLRVGIPPSLGGVILGRVTANFQQRYPRATLALREGLGNELRAALLADEVDLAVLTVNDDPKLAGTHLCDEELWVLQPRRSPGLPTPRTYKLSELAAQPLIQTERPHHVREYIEGEASRLGLKLNIIVETNAVQAIKDLVRQGLGAHISPCSGISKDILQGNFDGGPIEGLLFSRYLVRRADRTPTLAMTQFQELLIAALRDSPVPGQGIRVPPPR</sequence>
<dbReference type="Gene3D" id="3.40.190.290">
    <property type="match status" value="1"/>
</dbReference>
<evidence type="ECO:0000256" key="1">
    <source>
        <dbReference type="ARBA" id="ARBA00009437"/>
    </source>
</evidence>
<dbReference type="PRINTS" id="PR00039">
    <property type="entry name" value="HTHLYSR"/>
</dbReference>
<protein>
    <submittedName>
        <fullName evidence="6">LysR family transcriptional regulator</fullName>
    </submittedName>
</protein>
<accession>A0A4V1MRR3</accession>
<dbReference type="PANTHER" id="PTHR30419:SF28">
    <property type="entry name" value="HTH-TYPE TRANSCRIPTIONAL REGULATOR BSDA"/>
    <property type="match status" value="1"/>
</dbReference>
<dbReference type="InterPro" id="IPR005119">
    <property type="entry name" value="LysR_subst-bd"/>
</dbReference>